<name>A0ACB8XB74_9TELE</name>
<gene>
    <name evidence="1" type="ORF">L3Q82_000039</name>
</gene>
<proteinExistence type="predicted"/>
<keyword evidence="2" id="KW-1185">Reference proteome</keyword>
<comment type="caution">
    <text evidence="1">The sequence shown here is derived from an EMBL/GenBank/DDBJ whole genome shotgun (WGS) entry which is preliminary data.</text>
</comment>
<evidence type="ECO:0000313" key="2">
    <source>
        <dbReference type="Proteomes" id="UP000831701"/>
    </source>
</evidence>
<accession>A0ACB8XB74</accession>
<evidence type="ECO:0000313" key="1">
    <source>
        <dbReference type="EMBL" id="KAI3376989.1"/>
    </source>
</evidence>
<dbReference type="EMBL" id="CM041531">
    <property type="protein sequence ID" value="KAI3376989.1"/>
    <property type="molecule type" value="Genomic_DNA"/>
</dbReference>
<organism evidence="1 2">
    <name type="scientific">Scortum barcoo</name>
    <name type="common">barcoo grunter</name>
    <dbReference type="NCBI Taxonomy" id="214431"/>
    <lineage>
        <taxon>Eukaryota</taxon>
        <taxon>Metazoa</taxon>
        <taxon>Chordata</taxon>
        <taxon>Craniata</taxon>
        <taxon>Vertebrata</taxon>
        <taxon>Euteleostomi</taxon>
        <taxon>Actinopterygii</taxon>
        <taxon>Neopterygii</taxon>
        <taxon>Teleostei</taxon>
        <taxon>Neoteleostei</taxon>
        <taxon>Acanthomorphata</taxon>
        <taxon>Eupercaria</taxon>
        <taxon>Centrarchiformes</taxon>
        <taxon>Terapontoidei</taxon>
        <taxon>Terapontidae</taxon>
        <taxon>Scortum</taxon>
    </lineage>
</organism>
<dbReference type="Proteomes" id="UP000831701">
    <property type="component" value="Chromosome 1"/>
</dbReference>
<protein>
    <submittedName>
        <fullName evidence="1">Uncharacterized protein</fullName>
    </submittedName>
</protein>
<reference evidence="1" key="1">
    <citation type="submission" date="2022-04" db="EMBL/GenBank/DDBJ databases">
        <title>Jade perch genome.</title>
        <authorList>
            <person name="Chao B."/>
        </authorList>
    </citation>
    <scope>NUCLEOTIDE SEQUENCE</scope>
    <source>
        <strain evidence="1">CB-2022</strain>
    </source>
</reference>
<sequence length="300" mass="33527">MDSKILCNFYRCTIESILTGCCITAWYIQQLHLSLNSTVRLYREGGESCSAHHQDGAAIHGGSLHPAVYRKKATKIIKDLGPHLIVLDVDTEQKKVYDRRSDQVQALLSIYAEEDLHGSLDHGGDADNNGLQEDFYFMKKIKKGMKVQGCIGLVMSVAWFPPNTTPGINAKEFNLDSGVASVWPLYHTYRPDWWIAAEMVVLLEGSPLSTELLQLPAVVCVTSGLGAFGPDEELSGSVRSSNSWRRRSERNNSRPPWSLERIDISDTRRDMKICVQASLECRASGERRVEGRTGGVERRD</sequence>